<comment type="caution">
    <text evidence="3">The sequence shown here is derived from an EMBL/GenBank/DDBJ whole genome shotgun (WGS) entry which is preliminary data.</text>
</comment>
<evidence type="ECO:0000313" key="4">
    <source>
        <dbReference type="Proteomes" id="UP000594380"/>
    </source>
</evidence>
<accession>A0A7Y6N339</accession>
<keyword evidence="1" id="KW-0378">Hydrolase</keyword>
<dbReference type="PANTHER" id="PTHR47572:SF4">
    <property type="entry name" value="LACTONASE DRP35"/>
    <property type="match status" value="1"/>
</dbReference>
<dbReference type="SUPFAM" id="SSF63829">
    <property type="entry name" value="Calcium-dependent phosphotriesterase"/>
    <property type="match status" value="1"/>
</dbReference>
<dbReference type="InterPro" id="IPR011042">
    <property type="entry name" value="6-blade_b-propeller_TolB-like"/>
</dbReference>
<dbReference type="EMBL" id="JAALDK010000003">
    <property type="protein sequence ID" value="NUY05687.1"/>
    <property type="molecule type" value="Genomic_DNA"/>
</dbReference>
<sequence>MSIAIEAHALQRIGADLVRPESVVLGRDRRLFCSNGTGGISCIGPDGTVSKWGHQDGLVPNGIAALQNDEFLIANVGVEGGVWHLDSERQVRRLAIQVDGRPLREVNFVYVDDLGRVWLSISSSGAPDPVFRLCANEGFIVLGDRTGFRIVARGLGWSNEIRVSPSGEHLFVNETFGRRLLRFDVAADGSLSHRQVLATFGIGDYPDGMALDADGGVWVVSIISNRLYRVAAGRSELMFEDCDPGTVNGLEEVLKGRGLKRSDLHGLRTGKYVSNISSIAFDGEDGHIAYLGSLGDTCLWRFESPVKGSPLHPARELRISLP</sequence>
<dbReference type="AlphaFoldDB" id="A0A7Y6N339"/>
<dbReference type="Pfam" id="PF08450">
    <property type="entry name" value="SGL"/>
    <property type="match status" value="1"/>
</dbReference>
<dbReference type="InterPro" id="IPR013658">
    <property type="entry name" value="SGL"/>
</dbReference>
<reference evidence="3 4" key="1">
    <citation type="submission" date="2020-02" db="EMBL/GenBank/DDBJ databases">
        <title>Paraburkholderia simonii sp. nov. and Paraburkholderia youngii sp. nov. Brazilian and Mexican Mimosa-associated rhizobia.</title>
        <authorList>
            <person name="Mavima L."/>
            <person name="Beukes C.W."/>
            <person name="Chan W.Y."/>
            <person name="Palmer M."/>
            <person name="De Meyer S.E."/>
            <person name="James E.K."/>
            <person name="Venter S.N."/>
            <person name="Steenkamp E.T."/>
        </authorList>
    </citation>
    <scope>NUCLEOTIDE SEQUENCE [LARGE SCALE GENOMIC DNA]</scope>
    <source>
        <strain evidence="3 4">JPY169</strain>
    </source>
</reference>
<evidence type="ECO:0000259" key="2">
    <source>
        <dbReference type="Pfam" id="PF08450"/>
    </source>
</evidence>
<dbReference type="GeneID" id="301106499"/>
<evidence type="ECO:0000256" key="1">
    <source>
        <dbReference type="ARBA" id="ARBA00022801"/>
    </source>
</evidence>
<dbReference type="GO" id="GO:0016787">
    <property type="term" value="F:hydrolase activity"/>
    <property type="evidence" value="ECO:0007669"/>
    <property type="project" value="UniProtKB-KW"/>
</dbReference>
<name>A0A7Y6N339_9BURK</name>
<dbReference type="Proteomes" id="UP000594380">
    <property type="component" value="Unassembled WGS sequence"/>
</dbReference>
<proteinExistence type="predicted"/>
<dbReference type="RefSeq" id="WP_176112198.1">
    <property type="nucleotide sequence ID" value="NZ_JAALDK010000003.1"/>
</dbReference>
<organism evidence="3 4">
    <name type="scientific">Paraburkholderia youngii</name>
    <dbReference type="NCBI Taxonomy" id="2782701"/>
    <lineage>
        <taxon>Bacteria</taxon>
        <taxon>Pseudomonadati</taxon>
        <taxon>Pseudomonadota</taxon>
        <taxon>Betaproteobacteria</taxon>
        <taxon>Burkholderiales</taxon>
        <taxon>Burkholderiaceae</taxon>
        <taxon>Paraburkholderia</taxon>
    </lineage>
</organism>
<protein>
    <submittedName>
        <fullName evidence="3">SMP-30/gluconolactonase/LRE family protein</fullName>
    </submittedName>
</protein>
<dbReference type="InterPro" id="IPR051262">
    <property type="entry name" value="SMP-30/CGR1_Lactonase"/>
</dbReference>
<feature type="domain" description="SMP-30/Gluconolactonase/LRE-like region" evidence="2">
    <location>
        <begin position="56"/>
        <end position="231"/>
    </location>
</feature>
<dbReference type="Gene3D" id="2.120.10.30">
    <property type="entry name" value="TolB, C-terminal domain"/>
    <property type="match status" value="1"/>
</dbReference>
<gene>
    <name evidence="3" type="ORF">G5S42_39850</name>
</gene>
<evidence type="ECO:0000313" key="3">
    <source>
        <dbReference type="EMBL" id="NUY05687.1"/>
    </source>
</evidence>
<dbReference type="PANTHER" id="PTHR47572">
    <property type="entry name" value="LIPOPROTEIN-RELATED"/>
    <property type="match status" value="1"/>
</dbReference>